<gene>
    <name evidence="1" type="ORF">PSON_ATCC_30995.1.T2000024</name>
</gene>
<dbReference type="AlphaFoldDB" id="A0A8S1RNN0"/>
<organism evidence="1 2">
    <name type="scientific">Paramecium sonneborni</name>
    <dbReference type="NCBI Taxonomy" id="65129"/>
    <lineage>
        <taxon>Eukaryota</taxon>
        <taxon>Sar</taxon>
        <taxon>Alveolata</taxon>
        <taxon>Ciliophora</taxon>
        <taxon>Intramacronucleata</taxon>
        <taxon>Oligohymenophorea</taxon>
        <taxon>Peniculida</taxon>
        <taxon>Parameciidae</taxon>
        <taxon>Paramecium</taxon>
    </lineage>
</organism>
<sequence>MMHQVFFIEKKRSLKVRIYFVFQNCFITYSSQKQKFRRGLERYKMRYQKFPFQIRLINNQLLHLLMNLCQQFIQLSILSEVQYT</sequence>
<name>A0A8S1RNN0_9CILI</name>
<comment type="caution">
    <text evidence="1">The sequence shown here is derived from an EMBL/GenBank/DDBJ whole genome shotgun (WGS) entry which is preliminary data.</text>
</comment>
<proteinExistence type="predicted"/>
<protein>
    <submittedName>
        <fullName evidence="1">Uncharacterized protein</fullName>
    </submittedName>
</protein>
<accession>A0A8S1RNN0</accession>
<reference evidence="1" key="1">
    <citation type="submission" date="2021-01" db="EMBL/GenBank/DDBJ databases">
        <authorList>
            <consortium name="Genoscope - CEA"/>
            <person name="William W."/>
        </authorList>
    </citation>
    <scope>NUCLEOTIDE SEQUENCE</scope>
</reference>
<dbReference type="EMBL" id="CAJJDN010000200">
    <property type="protein sequence ID" value="CAD8128932.1"/>
    <property type="molecule type" value="Genomic_DNA"/>
</dbReference>
<evidence type="ECO:0000313" key="1">
    <source>
        <dbReference type="EMBL" id="CAD8128932.1"/>
    </source>
</evidence>
<dbReference type="Proteomes" id="UP000692954">
    <property type="component" value="Unassembled WGS sequence"/>
</dbReference>
<keyword evidence="2" id="KW-1185">Reference proteome</keyword>
<evidence type="ECO:0000313" key="2">
    <source>
        <dbReference type="Proteomes" id="UP000692954"/>
    </source>
</evidence>